<dbReference type="InterPro" id="IPR020846">
    <property type="entry name" value="MFS_dom"/>
</dbReference>
<evidence type="ECO:0000256" key="7">
    <source>
        <dbReference type="SAM" id="MobiDB-lite"/>
    </source>
</evidence>
<feature type="region of interest" description="Disordered" evidence="7">
    <location>
        <begin position="1"/>
        <end position="34"/>
    </location>
</feature>
<sequence>MFDGVPSQTASPPPSPRPNGGTEFLDLEGKSATDGGKLVAGGKLREKVESYGSQTPRTRKQIVAGNVQCFSLCFSYFLIGWNSGSTGPLLPRIQSAYGVSYVVVSLIFILSCVGYLCGAFMNVWITDKLGFGKVLVLGAALQIITYSVQSVGPPFAWFIFFNVVNGIGIALQDSHGNGFVGSLTYSKATKRGIYHAAYGLGAFASPFVATQFSHMNRWSFHYFTSLGLAVCNTFMQAIVFRFRDHSTCLLEGGENVHALAEGKDTGKLKQIISHKAVHFLGFFVMIYYGVEVTIGRWIVTYIIDERHGGPNSGYISSGFFGGLTLGRVILLPINKWLGEHRVFYIYALLSLGLELVIWFVPSLVGSVITVSVIGLLFGPIYPIAMNRAARILPPWILTGAMGWIGGFGTCGSALVPFITGAIAQKYGIKSLHPVLVVMMALMVVFFALTSNERQEDTQEPLAGAAGETSGEKT</sequence>
<evidence type="ECO:0000313" key="10">
    <source>
        <dbReference type="EMBL" id="TEB30578.1"/>
    </source>
</evidence>
<accession>A0A4Y7T9G7</accession>
<dbReference type="FunFam" id="1.20.1250.20:FF:000286">
    <property type="entry name" value="MFS efflux transporter"/>
    <property type="match status" value="1"/>
</dbReference>
<dbReference type="Pfam" id="PF07690">
    <property type="entry name" value="MFS_1"/>
    <property type="match status" value="1"/>
</dbReference>
<dbReference type="PANTHER" id="PTHR23514">
    <property type="entry name" value="BYPASS OF STOP CODON PROTEIN 6"/>
    <property type="match status" value="1"/>
</dbReference>
<dbReference type="PROSITE" id="PS50850">
    <property type="entry name" value="MFS"/>
    <property type="match status" value="1"/>
</dbReference>
<keyword evidence="4 8" id="KW-0812">Transmembrane</keyword>
<evidence type="ECO:0000313" key="11">
    <source>
        <dbReference type="Proteomes" id="UP000298030"/>
    </source>
</evidence>
<keyword evidence="5 8" id="KW-1133">Transmembrane helix</keyword>
<dbReference type="STRING" id="71717.A0A4Y7T9G7"/>
<feature type="transmembrane region" description="Helical" evidence="8">
    <location>
        <begin position="62"/>
        <end position="79"/>
    </location>
</feature>
<dbReference type="GO" id="GO:0016020">
    <property type="term" value="C:membrane"/>
    <property type="evidence" value="ECO:0007669"/>
    <property type="project" value="TreeGrafter"/>
</dbReference>
<feature type="transmembrane region" description="Helical" evidence="8">
    <location>
        <begin position="311"/>
        <end position="330"/>
    </location>
</feature>
<feature type="transmembrane region" description="Helical" evidence="8">
    <location>
        <begin position="277"/>
        <end position="299"/>
    </location>
</feature>
<dbReference type="PANTHER" id="PTHR23514:SF3">
    <property type="entry name" value="BYPASS OF STOP CODON PROTEIN 6"/>
    <property type="match status" value="1"/>
</dbReference>
<gene>
    <name evidence="10" type="ORF">FA13DRAFT_1733437</name>
</gene>
<evidence type="ECO:0000256" key="6">
    <source>
        <dbReference type="ARBA" id="ARBA00023136"/>
    </source>
</evidence>
<evidence type="ECO:0000256" key="5">
    <source>
        <dbReference type="ARBA" id="ARBA00022989"/>
    </source>
</evidence>
<evidence type="ECO:0000256" key="2">
    <source>
        <dbReference type="ARBA" id="ARBA00008335"/>
    </source>
</evidence>
<keyword evidence="3" id="KW-0813">Transport</keyword>
<dbReference type="OrthoDB" id="413079at2759"/>
<protein>
    <submittedName>
        <fullName evidence="10">MFS general substrate transporter</fullName>
    </submittedName>
</protein>
<reference evidence="10 11" key="1">
    <citation type="journal article" date="2019" name="Nat. Ecol. Evol.">
        <title>Megaphylogeny resolves global patterns of mushroom evolution.</title>
        <authorList>
            <person name="Varga T."/>
            <person name="Krizsan K."/>
            <person name="Foldi C."/>
            <person name="Dima B."/>
            <person name="Sanchez-Garcia M."/>
            <person name="Sanchez-Ramirez S."/>
            <person name="Szollosi G.J."/>
            <person name="Szarkandi J.G."/>
            <person name="Papp V."/>
            <person name="Albert L."/>
            <person name="Andreopoulos W."/>
            <person name="Angelini C."/>
            <person name="Antonin V."/>
            <person name="Barry K.W."/>
            <person name="Bougher N.L."/>
            <person name="Buchanan P."/>
            <person name="Buyck B."/>
            <person name="Bense V."/>
            <person name="Catcheside P."/>
            <person name="Chovatia M."/>
            <person name="Cooper J."/>
            <person name="Damon W."/>
            <person name="Desjardin D."/>
            <person name="Finy P."/>
            <person name="Geml J."/>
            <person name="Haridas S."/>
            <person name="Hughes K."/>
            <person name="Justo A."/>
            <person name="Karasinski D."/>
            <person name="Kautmanova I."/>
            <person name="Kiss B."/>
            <person name="Kocsube S."/>
            <person name="Kotiranta H."/>
            <person name="LaButti K.M."/>
            <person name="Lechner B.E."/>
            <person name="Liimatainen K."/>
            <person name="Lipzen A."/>
            <person name="Lukacs Z."/>
            <person name="Mihaltcheva S."/>
            <person name="Morgado L.N."/>
            <person name="Niskanen T."/>
            <person name="Noordeloos M.E."/>
            <person name="Ohm R.A."/>
            <person name="Ortiz-Santana B."/>
            <person name="Ovrebo C."/>
            <person name="Racz N."/>
            <person name="Riley R."/>
            <person name="Savchenko A."/>
            <person name="Shiryaev A."/>
            <person name="Soop K."/>
            <person name="Spirin V."/>
            <person name="Szebenyi C."/>
            <person name="Tomsovsky M."/>
            <person name="Tulloss R.E."/>
            <person name="Uehling J."/>
            <person name="Grigoriev I.V."/>
            <person name="Vagvolgyi C."/>
            <person name="Papp T."/>
            <person name="Martin F.M."/>
            <person name="Miettinen O."/>
            <person name="Hibbett D.S."/>
            <person name="Nagy L.G."/>
        </authorList>
    </citation>
    <scope>NUCLEOTIDE SEQUENCE [LARGE SCALE GENOMIC DNA]</scope>
    <source>
        <strain evidence="10 11">FP101781</strain>
    </source>
</reference>
<comment type="subcellular location">
    <subcellularLocation>
        <location evidence="1">Endomembrane system</location>
        <topology evidence="1">Multi-pass membrane protein</topology>
    </subcellularLocation>
</comment>
<keyword evidence="6 8" id="KW-0472">Membrane</keyword>
<dbReference type="Gene3D" id="1.20.1250.20">
    <property type="entry name" value="MFS general substrate transporter like domains"/>
    <property type="match status" value="2"/>
</dbReference>
<feature type="transmembrane region" description="Helical" evidence="8">
    <location>
        <begin position="396"/>
        <end position="418"/>
    </location>
</feature>
<proteinExistence type="inferred from homology"/>
<evidence type="ECO:0000256" key="3">
    <source>
        <dbReference type="ARBA" id="ARBA00022448"/>
    </source>
</evidence>
<keyword evidence="11" id="KW-1185">Reference proteome</keyword>
<dbReference type="AlphaFoldDB" id="A0A4Y7T9G7"/>
<dbReference type="InterPro" id="IPR011701">
    <property type="entry name" value="MFS"/>
</dbReference>
<feature type="transmembrane region" description="Helical" evidence="8">
    <location>
        <begin position="154"/>
        <end position="171"/>
    </location>
</feature>
<dbReference type="SUPFAM" id="SSF103473">
    <property type="entry name" value="MFS general substrate transporter"/>
    <property type="match status" value="1"/>
</dbReference>
<dbReference type="InterPro" id="IPR051788">
    <property type="entry name" value="MFS_Transporter"/>
</dbReference>
<feature type="transmembrane region" description="Helical" evidence="8">
    <location>
        <begin position="220"/>
        <end position="240"/>
    </location>
</feature>
<evidence type="ECO:0000256" key="4">
    <source>
        <dbReference type="ARBA" id="ARBA00022692"/>
    </source>
</evidence>
<dbReference type="InterPro" id="IPR036259">
    <property type="entry name" value="MFS_trans_sf"/>
</dbReference>
<dbReference type="GO" id="GO:0022857">
    <property type="term" value="F:transmembrane transporter activity"/>
    <property type="evidence" value="ECO:0007669"/>
    <property type="project" value="InterPro"/>
</dbReference>
<comment type="similarity">
    <text evidence="2">Belongs to the major facilitator superfamily.</text>
</comment>
<name>A0A4Y7T9G7_COPMI</name>
<comment type="caution">
    <text evidence="10">The sequence shown here is derived from an EMBL/GenBank/DDBJ whole genome shotgun (WGS) entry which is preliminary data.</text>
</comment>
<feature type="transmembrane region" description="Helical" evidence="8">
    <location>
        <begin position="342"/>
        <end position="360"/>
    </location>
</feature>
<feature type="transmembrane region" description="Helical" evidence="8">
    <location>
        <begin position="192"/>
        <end position="214"/>
    </location>
</feature>
<organism evidence="10 11">
    <name type="scientific">Coprinellus micaceus</name>
    <name type="common">Glistening ink-cap mushroom</name>
    <name type="synonym">Coprinus micaceus</name>
    <dbReference type="NCBI Taxonomy" id="71717"/>
    <lineage>
        <taxon>Eukaryota</taxon>
        <taxon>Fungi</taxon>
        <taxon>Dikarya</taxon>
        <taxon>Basidiomycota</taxon>
        <taxon>Agaricomycotina</taxon>
        <taxon>Agaricomycetes</taxon>
        <taxon>Agaricomycetidae</taxon>
        <taxon>Agaricales</taxon>
        <taxon>Agaricineae</taxon>
        <taxon>Psathyrellaceae</taxon>
        <taxon>Coprinellus</taxon>
    </lineage>
</organism>
<evidence type="ECO:0000256" key="8">
    <source>
        <dbReference type="SAM" id="Phobius"/>
    </source>
</evidence>
<dbReference type="Proteomes" id="UP000298030">
    <property type="component" value="Unassembled WGS sequence"/>
</dbReference>
<feature type="transmembrane region" description="Helical" evidence="8">
    <location>
        <begin position="130"/>
        <end position="148"/>
    </location>
</feature>
<feature type="transmembrane region" description="Helical" evidence="8">
    <location>
        <begin position="99"/>
        <end position="118"/>
    </location>
</feature>
<dbReference type="EMBL" id="QPFP01000022">
    <property type="protein sequence ID" value="TEB30578.1"/>
    <property type="molecule type" value="Genomic_DNA"/>
</dbReference>
<feature type="transmembrane region" description="Helical" evidence="8">
    <location>
        <begin position="430"/>
        <end position="448"/>
    </location>
</feature>
<dbReference type="GO" id="GO:0012505">
    <property type="term" value="C:endomembrane system"/>
    <property type="evidence" value="ECO:0007669"/>
    <property type="project" value="UniProtKB-SubCell"/>
</dbReference>
<feature type="compositionally biased region" description="Polar residues" evidence="7">
    <location>
        <begin position="1"/>
        <end position="10"/>
    </location>
</feature>
<feature type="domain" description="Major facilitator superfamily (MFS) profile" evidence="9">
    <location>
        <begin position="68"/>
        <end position="454"/>
    </location>
</feature>
<feature type="transmembrane region" description="Helical" evidence="8">
    <location>
        <begin position="366"/>
        <end position="384"/>
    </location>
</feature>
<evidence type="ECO:0000256" key="1">
    <source>
        <dbReference type="ARBA" id="ARBA00004127"/>
    </source>
</evidence>
<evidence type="ECO:0000259" key="9">
    <source>
        <dbReference type="PROSITE" id="PS50850"/>
    </source>
</evidence>